<gene>
    <name evidence="1" type="ORF">GIB67_010029</name>
</gene>
<reference evidence="1 2" key="1">
    <citation type="journal article" date="2020" name="IScience">
        <title>Genome Sequencing of the Endangered Kingdonia uniflora (Circaeasteraceae, Ranunculales) Reveals Potential Mechanisms of Evolutionary Specialization.</title>
        <authorList>
            <person name="Sun Y."/>
            <person name="Deng T."/>
            <person name="Zhang A."/>
            <person name="Moore M.J."/>
            <person name="Landis J.B."/>
            <person name="Lin N."/>
            <person name="Zhang H."/>
            <person name="Zhang X."/>
            <person name="Huang J."/>
            <person name="Zhang X."/>
            <person name="Sun H."/>
            <person name="Wang H."/>
        </authorList>
    </citation>
    <scope>NUCLEOTIDE SEQUENCE [LARGE SCALE GENOMIC DNA]</scope>
    <source>
        <strain evidence="1">TB1705</strain>
        <tissue evidence="1">Leaf</tissue>
    </source>
</reference>
<proteinExistence type="predicted"/>
<evidence type="ECO:0000313" key="2">
    <source>
        <dbReference type="Proteomes" id="UP000541444"/>
    </source>
</evidence>
<dbReference type="OrthoDB" id="1932454at2759"/>
<organism evidence="1 2">
    <name type="scientific">Kingdonia uniflora</name>
    <dbReference type="NCBI Taxonomy" id="39325"/>
    <lineage>
        <taxon>Eukaryota</taxon>
        <taxon>Viridiplantae</taxon>
        <taxon>Streptophyta</taxon>
        <taxon>Embryophyta</taxon>
        <taxon>Tracheophyta</taxon>
        <taxon>Spermatophyta</taxon>
        <taxon>Magnoliopsida</taxon>
        <taxon>Ranunculales</taxon>
        <taxon>Circaeasteraceae</taxon>
        <taxon>Kingdonia</taxon>
    </lineage>
</organism>
<dbReference type="EMBL" id="JACGCM010002885">
    <property type="protein sequence ID" value="KAF6134230.1"/>
    <property type="molecule type" value="Genomic_DNA"/>
</dbReference>
<protein>
    <submittedName>
        <fullName evidence="1">Uncharacterized protein</fullName>
    </submittedName>
</protein>
<dbReference type="PANTHER" id="PTHR36396">
    <property type="entry name" value="MALTASE-GLUCOAMYLASE, INTESTINAL PROTEIN"/>
    <property type="match status" value="1"/>
</dbReference>
<name>A0A7J7KV49_9MAGN</name>
<evidence type="ECO:0000313" key="1">
    <source>
        <dbReference type="EMBL" id="KAF6134230.1"/>
    </source>
</evidence>
<dbReference type="Proteomes" id="UP000541444">
    <property type="component" value="Unassembled WGS sequence"/>
</dbReference>
<dbReference type="AlphaFoldDB" id="A0A7J7KV49"/>
<sequence>MKITQEEEDTVTDLLQSPHSSLFVEVTCTSSGKVRRFSKGTQSKFALQLINQKRGFGAPLASYIEAVKQGEEPVSFGDSSVLVEYGDGWKLQTFTDEGEEMLRTIYKQSSGVMKSLFEQTSRKLNFEYCLKPLDCLEIDVDCNSLFIVNRIESEFSFRGAAQQLVSERGCILGGSRN</sequence>
<keyword evidence="2" id="KW-1185">Reference proteome</keyword>
<comment type="caution">
    <text evidence="1">The sequence shown here is derived from an EMBL/GenBank/DDBJ whole genome shotgun (WGS) entry which is preliminary data.</text>
</comment>
<accession>A0A7J7KV49</accession>
<dbReference type="PANTHER" id="PTHR36396:SF1">
    <property type="entry name" value="MALTASE-GLUCOAMYLASE, INTESTINAL PROTEIN"/>
    <property type="match status" value="1"/>
</dbReference>